<dbReference type="InterPro" id="IPR045886">
    <property type="entry name" value="ThiF/MoeB/HesA"/>
</dbReference>
<dbReference type="EMBL" id="JAPDDT010000003">
    <property type="protein sequence ID" value="MCW1922653.1"/>
    <property type="molecule type" value="Genomic_DNA"/>
</dbReference>
<organism evidence="2 3">
    <name type="scientific">Luteolibacter arcticus</name>
    <dbReference type="NCBI Taxonomy" id="1581411"/>
    <lineage>
        <taxon>Bacteria</taxon>
        <taxon>Pseudomonadati</taxon>
        <taxon>Verrucomicrobiota</taxon>
        <taxon>Verrucomicrobiia</taxon>
        <taxon>Verrucomicrobiales</taxon>
        <taxon>Verrucomicrobiaceae</taxon>
        <taxon>Luteolibacter</taxon>
    </lineage>
</organism>
<accession>A0ABT3GHA8</accession>
<dbReference type="Pfam" id="PF00899">
    <property type="entry name" value="ThiF"/>
    <property type="match status" value="1"/>
</dbReference>
<dbReference type="CDD" id="cd00757">
    <property type="entry name" value="ThiF_MoeB_HesA_family"/>
    <property type="match status" value="1"/>
</dbReference>
<gene>
    <name evidence="2" type="ORF">OKA05_08810</name>
</gene>
<sequence>MNPPSPDLTEQERERYAWQMIVPGVQEQGQRKLKAATVLISRTGGVGGCVAQQLAAAGVGRLVLVHGGMLRVDDLNRQVLMQTDAIGTSRAECAAERLRAINPGIEVIAVPHHPTAELAQEWAAQADVVVSAAPLFQERHALHDAAEQRAIPCVEAAMYDMEGYVTVCHPPHSPRYRDWCPEKPEWWTRRFPVFGAVSGTIGALAAVETIKLLTGIGDPLYGRMLSFDFRQGRVREVRLPNPQDEKATTPHVVSLARPCRRL</sequence>
<dbReference type="Proteomes" id="UP001320876">
    <property type="component" value="Unassembled WGS sequence"/>
</dbReference>
<evidence type="ECO:0000259" key="1">
    <source>
        <dbReference type="Pfam" id="PF00899"/>
    </source>
</evidence>
<dbReference type="SUPFAM" id="SSF69572">
    <property type="entry name" value="Activating enzymes of the ubiquitin-like proteins"/>
    <property type="match status" value="1"/>
</dbReference>
<evidence type="ECO:0000313" key="2">
    <source>
        <dbReference type="EMBL" id="MCW1922653.1"/>
    </source>
</evidence>
<feature type="domain" description="THIF-type NAD/FAD binding fold" evidence="1">
    <location>
        <begin position="16"/>
        <end position="244"/>
    </location>
</feature>
<name>A0ABT3GHA8_9BACT</name>
<dbReference type="Gene3D" id="3.40.50.720">
    <property type="entry name" value="NAD(P)-binding Rossmann-like Domain"/>
    <property type="match status" value="1"/>
</dbReference>
<proteinExistence type="predicted"/>
<keyword evidence="3" id="KW-1185">Reference proteome</keyword>
<dbReference type="InterPro" id="IPR035985">
    <property type="entry name" value="Ubiquitin-activating_enz"/>
</dbReference>
<dbReference type="PANTHER" id="PTHR10953">
    <property type="entry name" value="UBIQUITIN-ACTIVATING ENZYME E1"/>
    <property type="match status" value="1"/>
</dbReference>
<dbReference type="InterPro" id="IPR000594">
    <property type="entry name" value="ThiF_NAD_FAD-bd"/>
</dbReference>
<evidence type="ECO:0000313" key="3">
    <source>
        <dbReference type="Proteomes" id="UP001320876"/>
    </source>
</evidence>
<comment type="caution">
    <text evidence="2">The sequence shown here is derived from an EMBL/GenBank/DDBJ whole genome shotgun (WGS) entry which is preliminary data.</text>
</comment>
<dbReference type="PANTHER" id="PTHR10953:SF102">
    <property type="entry name" value="ADENYLYLTRANSFERASE AND SULFURTRANSFERASE MOCS3"/>
    <property type="match status" value="1"/>
</dbReference>
<protein>
    <submittedName>
        <fullName evidence="2">HesA/MoeB/ThiF family protein</fullName>
    </submittedName>
</protein>
<reference evidence="2 3" key="1">
    <citation type="submission" date="2022-10" db="EMBL/GenBank/DDBJ databases">
        <title>Luteolibacter arcticus strain CCTCC AB 2014275, whole genome shotgun sequencing project.</title>
        <authorList>
            <person name="Zhao G."/>
            <person name="Shen L."/>
        </authorList>
    </citation>
    <scope>NUCLEOTIDE SEQUENCE [LARGE SCALE GENOMIC DNA]</scope>
    <source>
        <strain evidence="2 3">CCTCC AB 2014275</strain>
    </source>
</reference>
<dbReference type="RefSeq" id="WP_264486762.1">
    <property type="nucleotide sequence ID" value="NZ_JAPDDT010000003.1"/>
</dbReference>